<dbReference type="KEGG" id="chya:V22_12730"/>
<reference evidence="1 2" key="1">
    <citation type="submission" date="2019-02" db="EMBL/GenBank/DDBJ databases">
        <title>Deep-cultivation of Planctomycetes and their phenomic and genomic characterization uncovers novel biology.</title>
        <authorList>
            <person name="Wiegand S."/>
            <person name="Jogler M."/>
            <person name="Boedeker C."/>
            <person name="Pinto D."/>
            <person name="Vollmers J."/>
            <person name="Rivas-Marin E."/>
            <person name="Kohn T."/>
            <person name="Peeters S.H."/>
            <person name="Heuer A."/>
            <person name="Rast P."/>
            <person name="Oberbeckmann S."/>
            <person name="Bunk B."/>
            <person name="Jeske O."/>
            <person name="Meyerdierks A."/>
            <person name="Storesund J.E."/>
            <person name="Kallscheuer N."/>
            <person name="Luecker S."/>
            <person name="Lage O.M."/>
            <person name="Pohl T."/>
            <person name="Merkel B.J."/>
            <person name="Hornburger P."/>
            <person name="Mueller R.-W."/>
            <person name="Bruemmer F."/>
            <person name="Labrenz M."/>
            <person name="Spormann A.M."/>
            <person name="Op den Camp H."/>
            <person name="Overmann J."/>
            <person name="Amann R."/>
            <person name="Jetten M.S.M."/>
            <person name="Mascher T."/>
            <person name="Medema M.H."/>
            <person name="Devos D.P."/>
            <person name="Kaster A.-K."/>
            <person name="Ovreas L."/>
            <person name="Rohde M."/>
            <person name="Galperin M.Y."/>
            <person name="Jogler C."/>
        </authorList>
    </citation>
    <scope>NUCLEOTIDE SEQUENCE [LARGE SCALE GENOMIC DNA]</scope>
    <source>
        <strain evidence="1 2">V22</strain>
    </source>
</reference>
<keyword evidence="2" id="KW-1185">Reference proteome</keyword>
<sequence length="147" mass="16598">MMTTTADIQLLEHLPTVLGRSLLQYLAECPPWTAGPGLEIQERIEELAAAQREDLQILVDLILRLRGLPNFGVFPLDFSDRQFLAMEFVYPELIEDQRRCIAAIETVNQQTGFISGVRPVLMKMRTNEMKLLEELQALPVDDSAGAE</sequence>
<accession>A0A517T6N9</accession>
<gene>
    <name evidence="1" type="ORF">V22_12730</name>
</gene>
<organism evidence="1 2">
    <name type="scientific">Calycomorphotria hydatis</name>
    <dbReference type="NCBI Taxonomy" id="2528027"/>
    <lineage>
        <taxon>Bacteria</taxon>
        <taxon>Pseudomonadati</taxon>
        <taxon>Planctomycetota</taxon>
        <taxon>Planctomycetia</taxon>
        <taxon>Planctomycetales</taxon>
        <taxon>Planctomycetaceae</taxon>
        <taxon>Calycomorphotria</taxon>
    </lineage>
</organism>
<dbReference type="Proteomes" id="UP000319976">
    <property type="component" value="Chromosome"/>
</dbReference>
<name>A0A517T6N9_9PLAN</name>
<dbReference type="RefSeq" id="WP_145260879.1">
    <property type="nucleotide sequence ID" value="NZ_CP036316.1"/>
</dbReference>
<evidence type="ECO:0000313" key="2">
    <source>
        <dbReference type="Proteomes" id="UP000319976"/>
    </source>
</evidence>
<protein>
    <submittedName>
        <fullName evidence="1">Uncharacterized protein</fullName>
    </submittedName>
</protein>
<evidence type="ECO:0000313" key="1">
    <source>
        <dbReference type="EMBL" id="QDT64043.1"/>
    </source>
</evidence>
<proteinExistence type="predicted"/>
<dbReference type="AlphaFoldDB" id="A0A517T6N9"/>
<dbReference type="EMBL" id="CP036316">
    <property type="protein sequence ID" value="QDT64043.1"/>
    <property type="molecule type" value="Genomic_DNA"/>
</dbReference>
<dbReference type="OrthoDB" id="287757at2"/>